<evidence type="ECO:0000256" key="2">
    <source>
        <dbReference type="ARBA" id="ARBA00023445"/>
    </source>
</evidence>
<keyword evidence="1" id="KW-0560">Oxidoreductase</keyword>
<evidence type="ECO:0000259" key="3">
    <source>
        <dbReference type="Pfam" id="PF01370"/>
    </source>
</evidence>
<dbReference type="InterPro" id="IPR001509">
    <property type="entry name" value="Epimerase_deHydtase"/>
</dbReference>
<evidence type="ECO:0000313" key="5">
    <source>
        <dbReference type="Proteomes" id="UP001175000"/>
    </source>
</evidence>
<name>A0AA40CE39_9PEZI</name>
<dbReference type="Gene3D" id="3.40.50.720">
    <property type="entry name" value="NAD(P)-binding Rossmann-like Domain"/>
    <property type="match status" value="1"/>
</dbReference>
<dbReference type="EMBL" id="JAULSU010000001">
    <property type="protein sequence ID" value="KAK0634043.1"/>
    <property type="molecule type" value="Genomic_DNA"/>
</dbReference>
<comment type="caution">
    <text evidence="4">The sequence shown here is derived from an EMBL/GenBank/DDBJ whole genome shotgun (WGS) entry which is preliminary data.</text>
</comment>
<protein>
    <recommendedName>
        <fullName evidence="3">NAD-dependent epimerase/dehydratase domain-containing protein</fullName>
    </recommendedName>
</protein>
<sequence>MANRLVLITGVNGYIAAHTAAVFLQAGYAVRGTVRARTPALLSTLTKTLSPFHDGTRFEVVEVPDISTPNAFDRAVDGVHAIAHLASPVSTVIPDPAPVMRAAVEGTTSLLTSAFSPTASETLRSVIFMSTISAIFSPLRSKGHVFTESDWNDVAEKEFEEKGKEAEGYVIYQASKTKAERVFWEEVSRKQSGNPGVRMATLCPAPVLGPPLYIPPIHQLSLRLADIHAIYHGGPIPPFSPIRSTFVDVRDVATLVLRAVESDTATGRYLLVGNKSPISPQAMANVLCERFPERKETVIQLGKPEEAYPDVEWGFGAGRARELLGREWISFEKSVLNSVECFVEAGV</sequence>
<reference evidence="4" key="1">
    <citation type="submission" date="2023-06" db="EMBL/GenBank/DDBJ databases">
        <title>Genome-scale phylogeny and comparative genomics of the fungal order Sordariales.</title>
        <authorList>
            <consortium name="Lawrence Berkeley National Laboratory"/>
            <person name="Hensen N."/>
            <person name="Bonometti L."/>
            <person name="Westerberg I."/>
            <person name="Brannstrom I.O."/>
            <person name="Guillou S."/>
            <person name="Cros-Aarteil S."/>
            <person name="Calhoun S."/>
            <person name="Haridas S."/>
            <person name="Kuo A."/>
            <person name="Mondo S."/>
            <person name="Pangilinan J."/>
            <person name="Riley R."/>
            <person name="Labutti K."/>
            <person name="Andreopoulos B."/>
            <person name="Lipzen A."/>
            <person name="Chen C."/>
            <person name="Yanf M."/>
            <person name="Daum C."/>
            <person name="Ng V."/>
            <person name="Clum A."/>
            <person name="Steindorff A."/>
            <person name="Ohm R."/>
            <person name="Martin F."/>
            <person name="Silar P."/>
            <person name="Natvig D."/>
            <person name="Lalanne C."/>
            <person name="Gautier V."/>
            <person name="Ament-Velasquez S.L."/>
            <person name="Kruys A."/>
            <person name="Hutchinson M.I."/>
            <person name="Powell A.J."/>
            <person name="Barry K."/>
            <person name="Miller A.N."/>
            <person name="Grigoriev I.V."/>
            <person name="Debuchy R."/>
            <person name="Gladieux P."/>
            <person name="Thoren M.H."/>
            <person name="Johannesson H."/>
        </authorList>
    </citation>
    <scope>NUCLEOTIDE SEQUENCE</scope>
    <source>
        <strain evidence="4">CBS 606.72</strain>
    </source>
</reference>
<dbReference type="InterPro" id="IPR050425">
    <property type="entry name" value="NAD(P)_dehydrat-like"/>
</dbReference>
<dbReference type="PANTHER" id="PTHR10366">
    <property type="entry name" value="NAD DEPENDENT EPIMERASE/DEHYDRATASE"/>
    <property type="match status" value="1"/>
</dbReference>
<dbReference type="SUPFAM" id="SSF51735">
    <property type="entry name" value="NAD(P)-binding Rossmann-fold domains"/>
    <property type="match status" value="1"/>
</dbReference>
<dbReference type="GO" id="GO:0016616">
    <property type="term" value="F:oxidoreductase activity, acting on the CH-OH group of donors, NAD or NADP as acceptor"/>
    <property type="evidence" value="ECO:0007669"/>
    <property type="project" value="TreeGrafter"/>
</dbReference>
<organism evidence="4 5">
    <name type="scientific">Immersiella caudata</name>
    <dbReference type="NCBI Taxonomy" id="314043"/>
    <lineage>
        <taxon>Eukaryota</taxon>
        <taxon>Fungi</taxon>
        <taxon>Dikarya</taxon>
        <taxon>Ascomycota</taxon>
        <taxon>Pezizomycotina</taxon>
        <taxon>Sordariomycetes</taxon>
        <taxon>Sordariomycetidae</taxon>
        <taxon>Sordariales</taxon>
        <taxon>Lasiosphaeriaceae</taxon>
        <taxon>Immersiella</taxon>
    </lineage>
</organism>
<keyword evidence="5" id="KW-1185">Reference proteome</keyword>
<dbReference type="PANTHER" id="PTHR10366:SF564">
    <property type="entry name" value="STEROL-4-ALPHA-CARBOXYLATE 3-DEHYDROGENASE, DECARBOXYLATING"/>
    <property type="match status" value="1"/>
</dbReference>
<gene>
    <name evidence="4" type="ORF">B0T14DRAFT_534041</name>
</gene>
<dbReference type="InterPro" id="IPR036291">
    <property type="entry name" value="NAD(P)-bd_dom_sf"/>
</dbReference>
<evidence type="ECO:0000256" key="1">
    <source>
        <dbReference type="ARBA" id="ARBA00023002"/>
    </source>
</evidence>
<feature type="domain" description="NAD-dependent epimerase/dehydratase" evidence="3">
    <location>
        <begin position="6"/>
        <end position="263"/>
    </location>
</feature>
<evidence type="ECO:0000313" key="4">
    <source>
        <dbReference type="EMBL" id="KAK0634043.1"/>
    </source>
</evidence>
<dbReference type="AlphaFoldDB" id="A0AA40CE39"/>
<accession>A0AA40CE39</accession>
<proteinExistence type="inferred from homology"/>
<dbReference type="Pfam" id="PF01370">
    <property type="entry name" value="Epimerase"/>
    <property type="match status" value="1"/>
</dbReference>
<comment type="similarity">
    <text evidence="2">Belongs to the NAD(P)-dependent epimerase/dehydratase family. Dihydroflavonol-4-reductase subfamily.</text>
</comment>
<dbReference type="Proteomes" id="UP001175000">
    <property type="component" value="Unassembled WGS sequence"/>
</dbReference>